<dbReference type="InterPro" id="IPR009057">
    <property type="entry name" value="Homeodomain-like_sf"/>
</dbReference>
<dbReference type="PRINTS" id="PR00455">
    <property type="entry name" value="HTHTETR"/>
</dbReference>
<keyword evidence="5" id="KW-1185">Reference proteome</keyword>
<dbReference type="PANTHER" id="PTHR30055">
    <property type="entry name" value="HTH-TYPE TRANSCRIPTIONAL REGULATOR RUTR"/>
    <property type="match status" value="1"/>
</dbReference>
<reference evidence="5" key="1">
    <citation type="submission" date="2023-07" db="EMBL/GenBank/DDBJ databases">
        <authorList>
            <person name="Deng Y."/>
            <person name="Zhang Y.-Q."/>
        </authorList>
    </citation>
    <scope>NUCLEOTIDE SEQUENCE [LARGE SCALE GENOMIC DNA]</scope>
    <source>
        <strain evidence="5">CPCC 205710</strain>
    </source>
</reference>
<dbReference type="EMBL" id="JAODWD010000001">
    <property type="protein sequence ID" value="MCT7657541.1"/>
    <property type="molecule type" value="Genomic_DNA"/>
</dbReference>
<organism evidence="4 5">
    <name type="scientific">Mycobacterium deserti</name>
    <dbReference type="NCBI Taxonomy" id="2978347"/>
    <lineage>
        <taxon>Bacteria</taxon>
        <taxon>Bacillati</taxon>
        <taxon>Actinomycetota</taxon>
        <taxon>Actinomycetes</taxon>
        <taxon>Mycobacteriales</taxon>
        <taxon>Mycobacteriaceae</taxon>
        <taxon>Mycobacterium</taxon>
    </lineage>
</organism>
<sequence length="197" mass="21517">MPRPVLHPTDTMLDAARELLIQNGTRAATITAIAEASGVPVGSIYHRFGSLDTLIAKLWMRAVYRSQASFVAAMEHPDAIEAAVTAALSIVDFCGQHPSDARLLASFGREELIATTPAGVLADELAELNRPVERAVTTLTERLYGKNTRRALDRTMLAVFDLPYGATKRYLVGDRKLPSRLRHDLEVAVRAVLNSPL</sequence>
<dbReference type="SUPFAM" id="SSF46689">
    <property type="entry name" value="Homeodomain-like"/>
    <property type="match status" value="1"/>
</dbReference>
<evidence type="ECO:0000259" key="3">
    <source>
        <dbReference type="PROSITE" id="PS50977"/>
    </source>
</evidence>
<dbReference type="Proteomes" id="UP001206639">
    <property type="component" value="Unassembled WGS sequence"/>
</dbReference>
<feature type="domain" description="HTH tetR-type" evidence="3">
    <location>
        <begin position="6"/>
        <end position="66"/>
    </location>
</feature>
<dbReference type="PROSITE" id="PS50977">
    <property type="entry name" value="HTH_TETR_2"/>
    <property type="match status" value="1"/>
</dbReference>
<dbReference type="PANTHER" id="PTHR30055:SF187">
    <property type="entry name" value="TRANSCRIPTIONAL REGULATORY PROTEIN"/>
    <property type="match status" value="1"/>
</dbReference>
<dbReference type="InterPro" id="IPR001647">
    <property type="entry name" value="HTH_TetR"/>
</dbReference>
<feature type="DNA-binding region" description="H-T-H motif" evidence="2">
    <location>
        <begin position="29"/>
        <end position="48"/>
    </location>
</feature>
<evidence type="ECO:0000256" key="2">
    <source>
        <dbReference type="PROSITE-ProRule" id="PRU00335"/>
    </source>
</evidence>
<dbReference type="InterPro" id="IPR050109">
    <property type="entry name" value="HTH-type_TetR-like_transc_reg"/>
</dbReference>
<evidence type="ECO:0000313" key="5">
    <source>
        <dbReference type="Proteomes" id="UP001206639"/>
    </source>
</evidence>
<dbReference type="Gene3D" id="1.10.357.10">
    <property type="entry name" value="Tetracycline Repressor, domain 2"/>
    <property type="match status" value="1"/>
</dbReference>
<dbReference type="RefSeq" id="WP_260991581.1">
    <property type="nucleotide sequence ID" value="NZ_JAODWD010000001.1"/>
</dbReference>
<proteinExistence type="predicted"/>
<gene>
    <name evidence="4" type="ORF">N4S67_03790</name>
</gene>
<dbReference type="Pfam" id="PF00440">
    <property type="entry name" value="TetR_N"/>
    <property type="match status" value="1"/>
</dbReference>
<comment type="caution">
    <text evidence="4">The sequence shown here is derived from an EMBL/GenBank/DDBJ whole genome shotgun (WGS) entry which is preliminary data.</text>
</comment>
<protein>
    <submittedName>
        <fullName evidence="4">TetR/AcrR family transcriptional regulator</fullName>
    </submittedName>
</protein>
<keyword evidence="1 2" id="KW-0238">DNA-binding</keyword>
<evidence type="ECO:0000256" key="1">
    <source>
        <dbReference type="ARBA" id="ARBA00023125"/>
    </source>
</evidence>
<accession>A0ABT2M953</accession>
<name>A0ABT2M953_9MYCO</name>
<evidence type="ECO:0000313" key="4">
    <source>
        <dbReference type="EMBL" id="MCT7657541.1"/>
    </source>
</evidence>